<evidence type="ECO:0000256" key="2">
    <source>
        <dbReference type="ARBA" id="ARBA00022741"/>
    </source>
</evidence>
<reference evidence="5" key="1">
    <citation type="journal article" date="2016" name="Fish Shellfish Immunol.">
        <title>Hsp70 gene expansions in the scallop (Patinopecten yessoensis) genome and their expression regulation after exposure to the toxic dinoflagellate Alexandrium catenella.</title>
        <authorList>
            <person name="Cheng J."/>
            <person name="Xun X."/>
            <person name="Kong Y."/>
            <person name="Wang S."/>
            <person name="Yang Z."/>
            <person name="Li Y."/>
            <person name="Kong D."/>
            <person name="Wang S."/>
            <person name="Zhang L."/>
            <person name="Hu X."/>
            <person name="Bao Z."/>
        </authorList>
    </citation>
    <scope>NUCLEOTIDE SEQUENCE</scope>
    <source>
        <strain evidence="5">PYE.3601.18.HSPA12</strain>
    </source>
</reference>
<evidence type="ECO:0000313" key="7">
    <source>
        <dbReference type="Proteomes" id="UP000242188"/>
    </source>
</evidence>
<dbReference type="InterPro" id="IPR043129">
    <property type="entry name" value="ATPase_NBD"/>
</dbReference>
<dbReference type="SUPFAM" id="SSF53067">
    <property type="entry name" value="Actin-like ATPase domain"/>
    <property type="match status" value="2"/>
</dbReference>
<evidence type="ECO:0000313" key="5">
    <source>
        <dbReference type="EMBL" id="AOR17346.1"/>
    </source>
</evidence>
<keyword evidence="2" id="KW-0547">Nucleotide-binding</keyword>
<comment type="similarity">
    <text evidence="1">Belongs to the heat shock protein 70 family.</text>
</comment>
<dbReference type="Proteomes" id="UP000242188">
    <property type="component" value="Unassembled WGS sequence"/>
</dbReference>
<dbReference type="InterPro" id="IPR013126">
    <property type="entry name" value="Hsp_70_fam"/>
</dbReference>
<dbReference type="STRING" id="6573.A0A1C9U2Y2"/>
<dbReference type="OrthoDB" id="2963168at2759"/>
<keyword evidence="3" id="KW-0067">ATP-binding</keyword>
<dbReference type="Pfam" id="PF00012">
    <property type="entry name" value="HSP70"/>
    <property type="match status" value="1"/>
</dbReference>
<accession>A0A1C9U2Y2</accession>
<dbReference type="Gene3D" id="3.30.420.40">
    <property type="match status" value="2"/>
</dbReference>
<dbReference type="PANTHER" id="PTHR14187:SF5">
    <property type="entry name" value="HEAT SHOCK 70 KDA PROTEIN 12A"/>
    <property type="match status" value="1"/>
</dbReference>
<dbReference type="EMBL" id="KX085089">
    <property type="protein sequence ID" value="AOR17346.1"/>
    <property type="molecule type" value="mRNA"/>
</dbReference>
<dbReference type="EMBL" id="NEDP02001799">
    <property type="protein sequence ID" value="OWF52452.1"/>
    <property type="molecule type" value="Genomic_DNA"/>
</dbReference>
<sequence length="577" mass="64252">MSGYPFVAAIDFGTTNSGYAFSTKHDYETSPLKISAASWVAGSARLQSQKTPTCVLFDENKKFHSFGYEAEDKYSDLALDEEHEEWYYFRRFKMELYSRSDFSSSFELKTQDGKSMKAMDVFSACIEFLKDHLLKTAEKQGVTFDKGDIRWILTVPAIWTEPGKQFMRKAAEQAGISPTHLKLVLEPEAAAIYCTNLPIDKICADGENMTVFQKGTKYMVLDAGGGTIDITVQEVQSGGVLKELYKANGGDWGGTSVDQQFEELLQDIVGKDLFQDFKQNEILDALNLYRNFEMKKRTIQQETDGSVTITVPPVLQKLSKTGKKGGDPNTGSNKKHGNVSWVRDKLQIPDKLARDLFSKSIDAIISHVKNIFSKPEVKGTSIILMVGGYSECELLQHAIKTAFSDKKIIVPYEAGLSILKGAVINGHVPNIITTRVCRFTYGVACNRTFREGKDKEEYRVKGAKGDSRCVNGFKVYACTETSVELGTAVNKYAFHVSSPHETGIDLPVYASEEPDPDYVTNEKCQKLGMLRIEMPDISKGIHRSVEVEMIFGGTELEVRAVDSSTKKITQASFNFVG</sequence>
<reference evidence="6 7" key="2">
    <citation type="journal article" date="2017" name="Nat. Ecol. Evol.">
        <title>Scallop genome provides insights into evolution of bilaterian karyotype and development.</title>
        <authorList>
            <person name="Wang S."/>
            <person name="Zhang J."/>
            <person name="Jiao W."/>
            <person name="Li J."/>
            <person name="Xun X."/>
            <person name="Sun Y."/>
            <person name="Guo X."/>
            <person name="Huan P."/>
            <person name="Dong B."/>
            <person name="Zhang L."/>
            <person name="Hu X."/>
            <person name="Sun X."/>
            <person name="Wang J."/>
            <person name="Zhao C."/>
            <person name="Wang Y."/>
            <person name="Wang D."/>
            <person name="Huang X."/>
            <person name="Wang R."/>
            <person name="Lv J."/>
            <person name="Li Y."/>
            <person name="Zhang Z."/>
            <person name="Liu B."/>
            <person name="Lu W."/>
            <person name="Hui Y."/>
            <person name="Liang J."/>
            <person name="Zhou Z."/>
            <person name="Hou R."/>
            <person name="Li X."/>
            <person name="Liu Y."/>
            <person name="Li H."/>
            <person name="Ning X."/>
            <person name="Lin Y."/>
            <person name="Zhao L."/>
            <person name="Xing Q."/>
            <person name="Dou J."/>
            <person name="Li Y."/>
            <person name="Mao J."/>
            <person name="Guo H."/>
            <person name="Dou H."/>
            <person name="Li T."/>
            <person name="Mu C."/>
            <person name="Jiang W."/>
            <person name="Fu Q."/>
            <person name="Fu X."/>
            <person name="Miao Y."/>
            <person name="Liu J."/>
            <person name="Yu Q."/>
            <person name="Li R."/>
            <person name="Liao H."/>
            <person name="Li X."/>
            <person name="Kong Y."/>
            <person name="Jiang Z."/>
            <person name="Chourrout D."/>
            <person name="Li R."/>
            <person name="Bao Z."/>
        </authorList>
    </citation>
    <scope>NUCLEOTIDE SEQUENCE [LARGE SCALE GENOMIC DNA]</scope>
    <source>
        <strain evidence="6 7">PY_sf001</strain>
    </source>
</reference>
<evidence type="ECO:0000256" key="3">
    <source>
        <dbReference type="ARBA" id="ARBA00022840"/>
    </source>
</evidence>
<feature type="region of interest" description="Disordered" evidence="4">
    <location>
        <begin position="318"/>
        <end position="338"/>
    </location>
</feature>
<dbReference type="CDD" id="cd10229">
    <property type="entry name" value="ASKHA_NBD_HSP70_HSPA12"/>
    <property type="match status" value="1"/>
</dbReference>
<dbReference type="AlphaFoldDB" id="A0A1C9U2Y2"/>
<evidence type="ECO:0000256" key="1">
    <source>
        <dbReference type="ARBA" id="ARBA00007381"/>
    </source>
</evidence>
<keyword evidence="5" id="KW-0346">Stress response</keyword>
<keyword evidence="7" id="KW-1185">Reference proteome</keyword>
<dbReference type="PANTHER" id="PTHR14187">
    <property type="entry name" value="ALPHA KINASE/ELONGATION FACTOR 2 KINASE"/>
    <property type="match status" value="1"/>
</dbReference>
<dbReference type="GO" id="GO:0005524">
    <property type="term" value="F:ATP binding"/>
    <property type="evidence" value="ECO:0007669"/>
    <property type="project" value="UniProtKB-KW"/>
</dbReference>
<protein>
    <submittedName>
        <fullName evidence="5 6">Heat shock 70 kDa protein</fullName>
    </submittedName>
</protein>
<gene>
    <name evidence="6" type="ORF">KP79_PYT12243</name>
</gene>
<dbReference type="GO" id="GO:0140662">
    <property type="term" value="F:ATP-dependent protein folding chaperone"/>
    <property type="evidence" value="ECO:0007669"/>
    <property type="project" value="InterPro"/>
</dbReference>
<organism evidence="5">
    <name type="scientific">Mizuhopecten yessoensis</name>
    <name type="common">Japanese scallop</name>
    <name type="synonym">Patinopecten yessoensis</name>
    <dbReference type="NCBI Taxonomy" id="6573"/>
    <lineage>
        <taxon>Eukaryota</taxon>
        <taxon>Metazoa</taxon>
        <taxon>Spiralia</taxon>
        <taxon>Lophotrochozoa</taxon>
        <taxon>Mollusca</taxon>
        <taxon>Bivalvia</taxon>
        <taxon>Autobranchia</taxon>
        <taxon>Pteriomorphia</taxon>
        <taxon>Pectinida</taxon>
        <taxon>Pectinoidea</taxon>
        <taxon>Pectinidae</taxon>
        <taxon>Mizuhopecten</taxon>
    </lineage>
</organism>
<name>A0A1C9U2Y2_MIZYE</name>
<evidence type="ECO:0000256" key="4">
    <source>
        <dbReference type="SAM" id="MobiDB-lite"/>
    </source>
</evidence>
<evidence type="ECO:0000313" key="6">
    <source>
        <dbReference type="EMBL" id="OWF52452.1"/>
    </source>
</evidence>
<proteinExistence type="evidence at transcript level"/>